<dbReference type="OrthoDB" id="2977329at2759"/>
<organism evidence="1 2">
    <name type="scientific">Hypsizygus marmoreus</name>
    <name type="common">White beech mushroom</name>
    <name type="synonym">Agaricus marmoreus</name>
    <dbReference type="NCBI Taxonomy" id="39966"/>
    <lineage>
        <taxon>Eukaryota</taxon>
        <taxon>Fungi</taxon>
        <taxon>Dikarya</taxon>
        <taxon>Basidiomycota</taxon>
        <taxon>Agaricomycotina</taxon>
        <taxon>Agaricomycetes</taxon>
        <taxon>Agaricomycetidae</taxon>
        <taxon>Agaricales</taxon>
        <taxon>Tricholomatineae</taxon>
        <taxon>Lyophyllaceae</taxon>
        <taxon>Hypsizygus</taxon>
    </lineage>
</organism>
<proteinExistence type="predicted"/>
<gene>
    <name evidence="1" type="ORF">Hypma_005652</name>
</gene>
<keyword evidence="2" id="KW-1185">Reference proteome</keyword>
<dbReference type="EMBL" id="LUEZ02000029">
    <property type="protein sequence ID" value="RDB26577.1"/>
    <property type="molecule type" value="Genomic_DNA"/>
</dbReference>
<evidence type="ECO:0000313" key="2">
    <source>
        <dbReference type="Proteomes" id="UP000076154"/>
    </source>
</evidence>
<sequence length="480" mass="54888">MPIHSLPVPVEIVELIIDELHDDTYTLKHCALVARAFRRCSQKHLYRYLAIKFSNHPTPDHEARGLLDALTEHPHLARSVRHLRIWNYLEGFFDPGAKRWVQITDDILIRIFQKLPSLCFLAFSASQMMYDFSVHPPQISWSHLSPPLVLALTTMLRSSPITSIIIQGFTHLPITDIAINSLHLERLSLSYTDTPLTWDDDDDSWLIPDLEIPIPLEATASNTTGDKNFLESLTMDDYSVLTVHELCRSAVLPHSKLSLLHLREVVVHNSTRYMADLPDRIMEIASGSLETLCWKCPDYTWYTERHVEIDAPAIPPEIRSLRLLFDHFHGVTPHHMSYVCEALEEIAGGNKLEEILLVLGMEAPSDQNDVWCESVDWTAWFDELLTGVNEFPHMRRVTIFIQHPSLCEHSQCVPVARYDEINRRLERMLCLLHARGTLSVQWMVAAVEESMDRMGVATRALSQKIEGGVFVGPDGRLKRC</sequence>
<dbReference type="Proteomes" id="UP000076154">
    <property type="component" value="Unassembled WGS sequence"/>
</dbReference>
<comment type="caution">
    <text evidence="1">The sequence shown here is derived from an EMBL/GenBank/DDBJ whole genome shotgun (WGS) entry which is preliminary data.</text>
</comment>
<dbReference type="InParanoid" id="A0A369K1E6"/>
<accession>A0A369K1E6</accession>
<name>A0A369K1E6_HYPMA</name>
<reference evidence="1" key="1">
    <citation type="submission" date="2018-04" db="EMBL/GenBank/DDBJ databases">
        <title>Whole genome sequencing of Hypsizygus marmoreus.</title>
        <authorList>
            <person name="Choi I.-G."/>
            <person name="Min B."/>
            <person name="Kim J.-G."/>
            <person name="Kim S."/>
            <person name="Oh Y.-L."/>
            <person name="Kong W.-S."/>
            <person name="Park H."/>
            <person name="Jeong J."/>
            <person name="Song E.-S."/>
        </authorList>
    </citation>
    <scope>NUCLEOTIDE SEQUENCE [LARGE SCALE GENOMIC DNA]</scope>
    <source>
        <strain evidence="1">51987-8</strain>
    </source>
</reference>
<evidence type="ECO:0008006" key="3">
    <source>
        <dbReference type="Google" id="ProtNLM"/>
    </source>
</evidence>
<evidence type="ECO:0000313" key="1">
    <source>
        <dbReference type="EMBL" id="RDB26577.1"/>
    </source>
</evidence>
<protein>
    <recommendedName>
        <fullName evidence="3">F-box domain-containing protein</fullName>
    </recommendedName>
</protein>
<dbReference type="AlphaFoldDB" id="A0A369K1E6"/>